<dbReference type="Gene3D" id="2.40.420.20">
    <property type="match status" value="1"/>
</dbReference>
<feature type="coiled-coil region" evidence="3">
    <location>
        <begin position="191"/>
        <end position="239"/>
    </location>
</feature>
<comment type="caution">
    <text evidence="5">The sequence shown here is derived from an EMBL/GenBank/DDBJ whole genome shotgun (WGS) entry which is preliminary data.</text>
</comment>
<name>A0ABV7CKT4_9GAMM</name>
<evidence type="ECO:0000259" key="4">
    <source>
        <dbReference type="Pfam" id="PF25919"/>
    </source>
</evidence>
<evidence type="ECO:0000256" key="3">
    <source>
        <dbReference type="SAM" id="Coils"/>
    </source>
</evidence>
<evidence type="ECO:0000313" key="5">
    <source>
        <dbReference type="EMBL" id="MFC3033254.1"/>
    </source>
</evidence>
<evidence type="ECO:0000313" key="6">
    <source>
        <dbReference type="Proteomes" id="UP001595453"/>
    </source>
</evidence>
<keyword evidence="6" id="KW-1185">Reference proteome</keyword>
<dbReference type="Gene3D" id="2.40.30.170">
    <property type="match status" value="1"/>
</dbReference>
<dbReference type="RefSeq" id="WP_377124553.1">
    <property type="nucleotide sequence ID" value="NZ_JBHRSD010000018.1"/>
</dbReference>
<feature type="domain" description="CusB-like barrel-sandwich hybrid" evidence="4">
    <location>
        <begin position="77"/>
        <end position="266"/>
    </location>
</feature>
<dbReference type="Proteomes" id="UP001595453">
    <property type="component" value="Unassembled WGS sequence"/>
</dbReference>
<proteinExistence type="predicted"/>
<dbReference type="InterPro" id="IPR058790">
    <property type="entry name" value="BSH_CusB"/>
</dbReference>
<protein>
    <submittedName>
        <fullName evidence="5">Efflux RND transporter periplasmic adaptor subunit</fullName>
    </submittedName>
</protein>
<dbReference type="PANTHER" id="PTHR32347">
    <property type="entry name" value="EFFLUX SYSTEM COMPONENT YKNX-RELATED"/>
    <property type="match status" value="1"/>
</dbReference>
<organism evidence="5 6">
    <name type="scientific">Pseudoalteromonas fenneropenaei</name>
    <dbReference type="NCBI Taxonomy" id="1737459"/>
    <lineage>
        <taxon>Bacteria</taxon>
        <taxon>Pseudomonadati</taxon>
        <taxon>Pseudomonadota</taxon>
        <taxon>Gammaproteobacteria</taxon>
        <taxon>Alteromonadales</taxon>
        <taxon>Pseudoalteromonadaceae</taxon>
        <taxon>Pseudoalteromonas</taxon>
    </lineage>
</organism>
<evidence type="ECO:0000256" key="1">
    <source>
        <dbReference type="ARBA" id="ARBA00004196"/>
    </source>
</evidence>
<dbReference type="PANTHER" id="PTHR32347:SF23">
    <property type="entry name" value="BLL5650 PROTEIN"/>
    <property type="match status" value="1"/>
</dbReference>
<dbReference type="Pfam" id="PF25919">
    <property type="entry name" value="BSH_CusB"/>
    <property type="match status" value="1"/>
</dbReference>
<accession>A0ABV7CKT4</accession>
<dbReference type="EMBL" id="JBHRSD010000018">
    <property type="protein sequence ID" value="MFC3033254.1"/>
    <property type="molecule type" value="Genomic_DNA"/>
</dbReference>
<keyword evidence="2 3" id="KW-0175">Coiled coil</keyword>
<gene>
    <name evidence="5" type="ORF">ACFOEE_12055</name>
</gene>
<comment type="subcellular location">
    <subcellularLocation>
        <location evidence="1">Cell envelope</location>
    </subcellularLocation>
</comment>
<dbReference type="Gene3D" id="2.40.50.100">
    <property type="match status" value="1"/>
</dbReference>
<sequence>MDTFIKKKKPSIWQKYRVYISSGLVLVVLGVFFVTKSLATVGFHVDRDSIVISNVKKGEFKASVKGPGILAPNNVRWLSSRVDGHVERVLVKAGDAVVEGQALLELSNPKLVREREEAQWEYEAQESDIKAQLAANESQLLDQKAMTLESKSAYDAVKLRFDAESELLEKGKGAISLIDYKRTKLQMEQYKERWEIEIVRFEKLKKAIKAQNDANQARLNKMANTLEKVQQQVAGLTLRATMNAVVQEIPNNAGQKVSEGEPIAKLAKQDELYAVLSIPEIQIGAVQLGQKVTIDTRNNKIVGSVLRIDPSVRDGVVKVDVLLNEQLPSDARPDLSIEGDIEVAYLPNALSVARPTFSQSHSITSLYKINKESQTIERVVVKFGQGASDRIQIIDGLEEGDQIVISDTSSWDNHQNIRIRS</sequence>
<evidence type="ECO:0000256" key="2">
    <source>
        <dbReference type="ARBA" id="ARBA00023054"/>
    </source>
</evidence>
<reference evidence="6" key="1">
    <citation type="journal article" date="2019" name="Int. J. Syst. Evol. Microbiol.">
        <title>The Global Catalogue of Microorganisms (GCM) 10K type strain sequencing project: providing services to taxonomists for standard genome sequencing and annotation.</title>
        <authorList>
            <consortium name="The Broad Institute Genomics Platform"/>
            <consortium name="The Broad Institute Genome Sequencing Center for Infectious Disease"/>
            <person name="Wu L."/>
            <person name="Ma J."/>
        </authorList>
    </citation>
    <scope>NUCLEOTIDE SEQUENCE [LARGE SCALE GENOMIC DNA]</scope>
    <source>
        <strain evidence="6">KCTC 42730</strain>
    </source>
</reference>
<dbReference type="InterPro" id="IPR050465">
    <property type="entry name" value="UPF0194_transport"/>
</dbReference>